<evidence type="ECO:0000313" key="1">
    <source>
        <dbReference type="Ensembl" id="ENSSRHP00000026063.1"/>
    </source>
</evidence>
<proteinExistence type="predicted"/>
<dbReference type="Proteomes" id="UP000472270">
    <property type="component" value="Unassembled WGS sequence"/>
</dbReference>
<reference evidence="1" key="1">
    <citation type="submission" date="2025-08" db="UniProtKB">
        <authorList>
            <consortium name="Ensembl"/>
        </authorList>
    </citation>
    <scope>IDENTIFICATION</scope>
</reference>
<organism evidence="1 2">
    <name type="scientific">Sinocyclocheilus rhinocerous</name>
    <dbReference type="NCBI Taxonomy" id="307959"/>
    <lineage>
        <taxon>Eukaryota</taxon>
        <taxon>Metazoa</taxon>
        <taxon>Chordata</taxon>
        <taxon>Craniata</taxon>
        <taxon>Vertebrata</taxon>
        <taxon>Euteleostomi</taxon>
        <taxon>Actinopterygii</taxon>
        <taxon>Neopterygii</taxon>
        <taxon>Teleostei</taxon>
        <taxon>Ostariophysi</taxon>
        <taxon>Cypriniformes</taxon>
        <taxon>Cyprinidae</taxon>
        <taxon>Cyprininae</taxon>
        <taxon>Sinocyclocheilus</taxon>
    </lineage>
</organism>
<name>A0A673HK15_9TELE</name>
<protein>
    <submittedName>
        <fullName evidence="1">Uncharacterized protein</fullName>
    </submittedName>
</protein>
<evidence type="ECO:0000313" key="2">
    <source>
        <dbReference type="Proteomes" id="UP000472270"/>
    </source>
</evidence>
<sequence length="91" mass="10352">FSGICDITNIDEWDETCFSILTSKCARVKMSGSDTNTRLDSLLMEAERMWELTVRVWFLTPPSPISLTVAFSVLRKCPKCLYRTKTNLATP</sequence>
<dbReference type="AlphaFoldDB" id="A0A673HK15"/>
<keyword evidence="2" id="KW-1185">Reference proteome</keyword>
<accession>A0A673HK15</accession>
<reference evidence="1" key="2">
    <citation type="submission" date="2025-09" db="UniProtKB">
        <authorList>
            <consortium name="Ensembl"/>
        </authorList>
    </citation>
    <scope>IDENTIFICATION</scope>
</reference>
<dbReference type="Ensembl" id="ENSSRHT00000026840.1">
    <property type="protein sequence ID" value="ENSSRHP00000026063.1"/>
    <property type="gene ID" value="ENSSRHG00000013646.1"/>
</dbReference>